<feature type="domain" description="Zn(2)-C6 fungal-type" evidence="7">
    <location>
        <begin position="24"/>
        <end position="53"/>
    </location>
</feature>
<dbReference type="InterPro" id="IPR051711">
    <property type="entry name" value="Stress_Response_Reg"/>
</dbReference>
<reference evidence="8" key="1">
    <citation type="journal article" date="2021" name="Nat. Commun.">
        <title>Genetic determinants of endophytism in the Arabidopsis root mycobiome.</title>
        <authorList>
            <person name="Mesny F."/>
            <person name="Miyauchi S."/>
            <person name="Thiergart T."/>
            <person name="Pickel B."/>
            <person name="Atanasova L."/>
            <person name="Karlsson M."/>
            <person name="Huettel B."/>
            <person name="Barry K.W."/>
            <person name="Haridas S."/>
            <person name="Chen C."/>
            <person name="Bauer D."/>
            <person name="Andreopoulos W."/>
            <person name="Pangilinan J."/>
            <person name="LaButti K."/>
            <person name="Riley R."/>
            <person name="Lipzen A."/>
            <person name="Clum A."/>
            <person name="Drula E."/>
            <person name="Henrissat B."/>
            <person name="Kohler A."/>
            <person name="Grigoriev I.V."/>
            <person name="Martin F.M."/>
            <person name="Hacquard S."/>
        </authorList>
    </citation>
    <scope>NUCLEOTIDE SEQUENCE</scope>
    <source>
        <strain evidence="8">MPI-SDFR-AT-0073</strain>
    </source>
</reference>
<evidence type="ECO:0000256" key="1">
    <source>
        <dbReference type="ARBA" id="ARBA00004123"/>
    </source>
</evidence>
<dbReference type="GO" id="GO:0005634">
    <property type="term" value="C:nucleus"/>
    <property type="evidence" value="ECO:0007669"/>
    <property type="project" value="UniProtKB-SubCell"/>
</dbReference>
<dbReference type="InterPro" id="IPR007219">
    <property type="entry name" value="XnlR_reg_dom"/>
</dbReference>
<dbReference type="GO" id="GO:0045944">
    <property type="term" value="P:positive regulation of transcription by RNA polymerase II"/>
    <property type="evidence" value="ECO:0007669"/>
    <property type="project" value="TreeGrafter"/>
</dbReference>
<dbReference type="InterPro" id="IPR036864">
    <property type="entry name" value="Zn2-C6_fun-type_DNA-bd_sf"/>
</dbReference>
<dbReference type="GO" id="GO:0043565">
    <property type="term" value="F:sequence-specific DNA binding"/>
    <property type="evidence" value="ECO:0007669"/>
    <property type="project" value="TreeGrafter"/>
</dbReference>
<dbReference type="AlphaFoldDB" id="A0A9P9A3C5"/>
<evidence type="ECO:0000256" key="2">
    <source>
        <dbReference type="ARBA" id="ARBA00022723"/>
    </source>
</evidence>
<keyword evidence="3" id="KW-0805">Transcription regulation</keyword>
<dbReference type="PROSITE" id="PS50048">
    <property type="entry name" value="ZN2_CY6_FUNGAL_2"/>
    <property type="match status" value="1"/>
</dbReference>
<dbReference type="OrthoDB" id="2579025at2759"/>
<dbReference type="EMBL" id="JAGPXC010000001">
    <property type="protein sequence ID" value="KAH6660317.1"/>
    <property type="molecule type" value="Genomic_DNA"/>
</dbReference>
<evidence type="ECO:0000259" key="7">
    <source>
        <dbReference type="PROSITE" id="PS50048"/>
    </source>
</evidence>
<evidence type="ECO:0000256" key="6">
    <source>
        <dbReference type="ARBA" id="ARBA00023242"/>
    </source>
</evidence>
<dbReference type="GO" id="GO:0006351">
    <property type="term" value="P:DNA-templated transcription"/>
    <property type="evidence" value="ECO:0007669"/>
    <property type="project" value="InterPro"/>
</dbReference>
<dbReference type="SMART" id="SM00906">
    <property type="entry name" value="Fungal_trans"/>
    <property type="match status" value="1"/>
</dbReference>
<dbReference type="Pfam" id="PF04082">
    <property type="entry name" value="Fungal_trans"/>
    <property type="match status" value="1"/>
</dbReference>
<keyword evidence="9" id="KW-1185">Reference proteome</keyword>
<keyword evidence="6" id="KW-0539">Nucleus</keyword>
<dbReference type="PANTHER" id="PTHR47540:SF3">
    <property type="entry name" value="ZN(II)2CYS6 TRANSCRIPTION FACTOR (EUROFUNG)"/>
    <property type="match status" value="1"/>
</dbReference>
<dbReference type="GO" id="GO:0008270">
    <property type="term" value="F:zinc ion binding"/>
    <property type="evidence" value="ECO:0007669"/>
    <property type="project" value="InterPro"/>
</dbReference>
<dbReference type="CDD" id="cd00067">
    <property type="entry name" value="GAL4"/>
    <property type="match status" value="1"/>
</dbReference>
<sequence length="686" mass="77740">MSTADPYPSTQRVAPRKRHRVSRACDRCKKRKIRCSGNQPCEVCIRDETSCIYAAPHNRGRRLLTPIANNSSLSALSSNTQHSLVTTTPTGIPIRNSQEQQLRLALNGDSGLPGTITTETSTRVSPEPITDLQGHYVGPAAGVSFLARVRKRLHYGDFTSSTFTFADAPLPECESTPPVMITMDRASQLLEKFFEFTVPIDRLFHRPTIEQWFREFYDTLGSMDTPENAPARRGTIWIIFAMAQEHMPVGHNDLVEDKAIRYFLAADYQLSKERGVVNLVGVRARLYQCFWLLSRSRINHCWSLFGTTARLALQLGLHRKEGHHPADGHGLIDHDLSRRTFWSAYCLDIHLSLTLGRPRIFHDEDIDQEMPHGIDDNEFSIDPPSPSGTISYSVNLAAVSYYKLHRILGKVLRDIYSIQPVSATEQCIRSHKYLQEIREWRSIAPGFLQLDSKDVPPLIPIFQRQREVLKFTYWHAVIVTCRPLLLQSFTHRQQKPDNTRSIPRIHEGVKECLHAAMLVVDSVIQMFESGRMFRSFWATCYYGFSAAAILYVYTIQQALSSPETYRVYLDAATRFQGKLSTLFDDNSLVARYYIMLEELRLEVLQYVDINSTPGAMSTLGTLGTTDMTHMASIASESENIFDASSPYSTVGRQGLIGMPMDMRTWMQFETLAVPSFAGFESLTGNI</sequence>
<evidence type="ECO:0000313" key="8">
    <source>
        <dbReference type="EMBL" id="KAH6660317.1"/>
    </source>
</evidence>
<proteinExistence type="predicted"/>
<dbReference type="GO" id="GO:0000981">
    <property type="term" value="F:DNA-binding transcription factor activity, RNA polymerase II-specific"/>
    <property type="evidence" value="ECO:0007669"/>
    <property type="project" value="InterPro"/>
</dbReference>
<dbReference type="PANTHER" id="PTHR47540">
    <property type="entry name" value="THIAMINE REPRESSIBLE GENES REGULATORY PROTEIN THI5"/>
    <property type="match status" value="1"/>
</dbReference>
<dbReference type="SMART" id="SM00066">
    <property type="entry name" value="GAL4"/>
    <property type="match status" value="1"/>
</dbReference>
<evidence type="ECO:0000256" key="3">
    <source>
        <dbReference type="ARBA" id="ARBA00023015"/>
    </source>
</evidence>
<name>A0A9P9A3C5_9PEZI</name>
<comment type="caution">
    <text evidence="8">The sequence shown here is derived from an EMBL/GenBank/DDBJ whole genome shotgun (WGS) entry which is preliminary data.</text>
</comment>
<keyword evidence="5" id="KW-0804">Transcription</keyword>
<dbReference type="Gene3D" id="4.10.240.10">
    <property type="entry name" value="Zn(2)-C6 fungal-type DNA-binding domain"/>
    <property type="match status" value="1"/>
</dbReference>
<keyword evidence="2" id="KW-0479">Metal-binding</keyword>
<evidence type="ECO:0000256" key="5">
    <source>
        <dbReference type="ARBA" id="ARBA00023163"/>
    </source>
</evidence>
<dbReference type="InterPro" id="IPR001138">
    <property type="entry name" value="Zn2Cys6_DnaBD"/>
</dbReference>
<dbReference type="RefSeq" id="XP_045964448.1">
    <property type="nucleotide sequence ID" value="XM_046096910.1"/>
</dbReference>
<organism evidence="8 9">
    <name type="scientific">Truncatella angustata</name>
    <dbReference type="NCBI Taxonomy" id="152316"/>
    <lineage>
        <taxon>Eukaryota</taxon>
        <taxon>Fungi</taxon>
        <taxon>Dikarya</taxon>
        <taxon>Ascomycota</taxon>
        <taxon>Pezizomycotina</taxon>
        <taxon>Sordariomycetes</taxon>
        <taxon>Xylariomycetidae</taxon>
        <taxon>Amphisphaeriales</taxon>
        <taxon>Sporocadaceae</taxon>
        <taxon>Truncatella</taxon>
    </lineage>
</organism>
<comment type="subcellular location">
    <subcellularLocation>
        <location evidence="1">Nucleus</location>
    </subcellularLocation>
</comment>
<evidence type="ECO:0000313" key="9">
    <source>
        <dbReference type="Proteomes" id="UP000758603"/>
    </source>
</evidence>
<dbReference type="SUPFAM" id="SSF57701">
    <property type="entry name" value="Zn2/Cys6 DNA-binding domain"/>
    <property type="match status" value="1"/>
</dbReference>
<dbReference type="Proteomes" id="UP000758603">
    <property type="component" value="Unassembled WGS sequence"/>
</dbReference>
<keyword evidence="4" id="KW-0238">DNA-binding</keyword>
<protein>
    <submittedName>
        <fullName evidence="8">Fungal-specific transcription factor domain-containing protein</fullName>
    </submittedName>
</protein>
<dbReference type="CDD" id="cd12148">
    <property type="entry name" value="fungal_TF_MHR"/>
    <property type="match status" value="1"/>
</dbReference>
<evidence type="ECO:0000256" key="4">
    <source>
        <dbReference type="ARBA" id="ARBA00023125"/>
    </source>
</evidence>
<accession>A0A9P9A3C5</accession>
<dbReference type="Pfam" id="PF00172">
    <property type="entry name" value="Zn_clus"/>
    <property type="match status" value="1"/>
</dbReference>
<gene>
    <name evidence="8" type="ORF">BKA67DRAFT_47785</name>
</gene>
<dbReference type="PROSITE" id="PS00463">
    <property type="entry name" value="ZN2_CY6_FUNGAL_1"/>
    <property type="match status" value="1"/>
</dbReference>
<dbReference type="GeneID" id="70125802"/>